<gene>
    <name evidence="2" type="ORF">SAMN05443549_10762</name>
</gene>
<evidence type="ECO:0008006" key="4">
    <source>
        <dbReference type="Google" id="ProtNLM"/>
    </source>
</evidence>
<keyword evidence="3" id="KW-1185">Reference proteome</keyword>
<keyword evidence="1" id="KW-0732">Signal</keyword>
<feature type="chain" id="PRO_5009912477" description="LTXXQ motif family protein" evidence="1">
    <location>
        <begin position="21"/>
        <end position="103"/>
    </location>
</feature>
<accession>A0A1M5N0H5</accession>
<dbReference type="STRING" id="468056.SAMN05443549_10762"/>
<organism evidence="2 3">
    <name type="scientific">Flavobacterium fluvii</name>
    <dbReference type="NCBI Taxonomy" id="468056"/>
    <lineage>
        <taxon>Bacteria</taxon>
        <taxon>Pseudomonadati</taxon>
        <taxon>Bacteroidota</taxon>
        <taxon>Flavobacteriia</taxon>
        <taxon>Flavobacteriales</taxon>
        <taxon>Flavobacteriaceae</taxon>
        <taxon>Flavobacterium</taxon>
    </lineage>
</organism>
<sequence length="103" mass="11541">MKKIFIVALLALGLSGFAQEASAWSLKKVDKMTTELTLTAEQQKLMLPLLEEQKVLYDDIKANPDNKDADRAKIREIGKKMNAILTPEQVELQKTLKAAAKKE</sequence>
<feature type="signal peptide" evidence="1">
    <location>
        <begin position="1"/>
        <end position="20"/>
    </location>
</feature>
<evidence type="ECO:0000313" key="3">
    <source>
        <dbReference type="Proteomes" id="UP000184516"/>
    </source>
</evidence>
<dbReference type="EMBL" id="FQWB01000007">
    <property type="protein sequence ID" value="SHG82902.1"/>
    <property type="molecule type" value="Genomic_DNA"/>
</dbReference>
<evidence type="ECO:0000313" key="2">
    <source>
        <dbReference type="EMBL" id="SHG82902.1"/>
    </source>
</evidence>
<name>A0A1M5N0H5_9FLAO</name>
<protein>
    <recommendedName>
        <fullName evidence="4">LTXXQ motif family protein</fullName>
    </recommendedName>
</protein>
<dbReference type="RefSeq" id="WP_073371530.1">
    <property type="nucleotide sequence ID" value="NZ_FQWB01000007.1"/>
</dbReference>
<reference evidence="3" key="1">
    <citation type="submission" date="2016-11" db="EMBL/GenBank/DDBJ databases">
        <authorList>
            <person name="Varghese N."/>
            <person name="Submissions S."/>
        </authorList>
    </citation>
    <scope>NUCLEOTIDE SEQUENCE [LARGE SCALE GENOMIC DNA]</scope>
    <source>
        <strain evidence="3">DSM 19978</strain>
    </source>
</reference>
<dbReference type="Proteomes" id="UP000184516">
    <property type="component" value="Unassembled WGS sequence"/>
</dbReference>
<evidence type="ECO:0000256" key="1">
    <source>
        <dbReference type="SAM" id="SignalP"/>
    </source>
</evidence>
<dbReference type="AlphaFoldDB" id="A0A1M5N0H5"/>
<proteinExistence type="predicted"/>
<dbReference type="OrthoDB" id="956918at2"/>